<reference evidence="1 2" key="2">
    <citation type="submission" date="2018-11" db="EMBL/GenBank/DDBJ databases">
        <authorList>
            <consortium name="Pathogen Informatics"/>
        </authorList>
    </citation>
    <scope>NUCLEOTIDE SEQUENCE [LARGE SCALE GENOMIC DNA]</scope>
    <source>
        <strain evidence="1 2">Costa Rica</strain>
    </source>
</reference>
<evidence type="ECO:0000313" key="1">
    <source>
        <dbReference type="EMBL" id="VDM59790.1"/>
    </source>
</evidence>
<evidence type="ECO:0000313" key="3">
    <source>
        <dbReference type="WBParaSite" id="ACOC_0000820401-mRNA-1"/>
    </source>
</evidence>
<evidence type="ECO:0000313" key="2">
    <source>
        <dbReference type="Proteomes" id="UP000267027"/>
    </source>
</evidence>
<dbReference type="WBParaSite" id="ACOC_0000820401-mRNA-1">
    <property type="protein sequence ID" value="ACOC_0000820401-mRNA-1"/>
    <property type="gene ID" value="ACOC_0000820401"/>
</dbReference>
<dbReference type="AlphaFoldDB" id="A0A0R3PRP9"/>
<proteinExistence type="predicted"/>
<name>A0A0R3PRP9_ANGCS</name>
<protein>
    <submittedName>
        <fullName evidence="3">Cadherin domain-containing protein</fullName>
    </submittedName>
</protein>
<gene>
    <name evidence="1" type="ORF">ACOC_LOCUS8205</name>
</gene>
<sequence>METVPSETDLLSMASLDLGEPSGMPSTDSRNRIQIVILLNDSSDVYGTVPQMEYSTVGFTAELHLFLDIFRMPCESFWCQSEVELPKSEEVVIRLRPHEIDVRKGYGDLGSIAVT</sequence>
<accession>A0A0R3PRP9</accession>
<keyword evidence="2" id="KW-1185">Reference proteome</keyword>
<dbReference type="Proteomes" id="UP000267027">
    <property type="component" value="Unassembled WGS sequence"/>
</dbReference>
<organism evidence="3">
    <name type="scientific">Angiostrongylus costaricensis</name>
    <name type="common">Nematode worm</name>
    <dbReference type="NCBI Taxonomy" id="334426"/>
    <lineage>
        <taxon>Eukaryota</taxon>
        <taxon>Metazoa</taxon>
        <taxon>Ecdysozoa</taxon>
        <taxon>Nematoda</taxon>
        <taxon>Chromadorea</taxon>
        <taxon>Rhabditida</taxon>
        <taxon>Rhabditina</taxon>
        <taxon>Rhabditomorpha</taxon>
        <taxon>Strongyloidea</taxon>
        <taxon>Metastrongylidae</taxon>
        <taxon>Angiostrongylus</taxon>
    </lineage>
</organism>
<dbReference type="EMBL" id="UYYA01004129">
    <property type="protein sequence ID" value="VDM59790.1"/>
    <property type="molecule type" value="Genomic_DNA"/>
</dbReference>
<reference evidence="3" key="1">
    <citation type="submission" date="2017-02" db="UniProtKB">
        <authorList>
            <consortium name="WormBaseParasite"/>
        </authorList>
    </citation>
    <scope>IDENTIFICATION</scope>
</reference>